<dbReference type="STRING" id="626523.GCWU000342_01023"/>
<dbReference type="AlphaFoldDB" id="C4GAS2"/>
<dbReference type="RefSeq" id="WP_006906034.1">
    <property type="nucleotide sequence ID" value="NZ_GG665866.1"/>
</dbReference>
<proteinExistence type="predicted"/>
<evidence type="ECO:0000313" key="1">
    <source>
        <dbReference type="EMBL" id="EEP28215.1"/>
    </source>
</evidence>
<sequence>MERIADVILISIKYRLDGIGQQIPGEEVRRSVIGTLHGISRQEWASVAQAGLNPQGMVFLRDEADYKKESFLEIEGEKYFIYRTYPTEDGGIELYYREVTGVAR</sequence>
<protein>
    <submittedName>
        <fullName evidence="1">Phage head-tail adaptor</fullName>
    </submittedName>
</protein>
<dbReference type="HOGENOM" id="CLU_172375_1_0_9"/>
<dbReference type="Proteomes" id="UP000003494">
    <property type="component" value="Unassembled WGS sequence"/>
</dbReference>
<comment type="caution">
    <text evidence="1">The sequence shown here is derived from an EMBL/GenBank/DDBJ whole genome shotgun (WGS) entry which is preliminary data.</text>
</comment>
<reference evidence="1" key="1">
    <citation type="submission" date="2009-04" db="EMBL/GenBank/DDBJ databases">
        <authorList>
            <person name="Weinstock G."/>
            <person name="Sodergren E."/>
            <person name="Clifton S."/>
            <person name="Fulton L."/>
            <person name="Fulton B."/>
            <person name="Courtney L."/>
            <person name="Fronick C."/>
            <person name="Harrison M."/>
            <person name="Strong C."/>
            <person name="Farmer C."/>
            <person name="Delahaunty K."/>
            <person name="Markovic C."/>
            <person name="Hall O."/>
            <person name="Minx P."/>
            <person name="Tomlinson C."/>
            <person name="Mitreva M."/>
            <person name="Nelson J."/>
            <person name="Hou S."/>
            <person name="Wollam A."/>
            <person name="Pepin K.H."/>
            <person name="Johnson M."/>
            <person name="Bhonagiri V."/>
            <person name="Nash W.E."/>
            <person name="Warren W."/>
            <person name="Chinwalla A."/>
            <person name="Mardis E.R."/>
            <person name="Wilson R.K."/>
        </authorList>
    </citation>
    <scope>NUCLEOTIDE SEQUENCE [LARGE SCALE GENOMIC DNA]</scope>
    <source>
        <strain evidence="1">DSM 14600</strain>
    </source>
</reference>
<evidence type="ECO:0000313" key="2">
    <source>
        <dbReference type="Proteomes" id="UP000003494"/>
    </source>
</evidence>
<organism evidence="1 2">
    <name type="scientific">Shuttleworthella satelles DSM 14600</name>
    <dbReference type="NCBI Taxonomy" id="626523"/>
    <lineage>
        <taxon>Bacteria</taxon>
        <taxon>Bacillati</taxon>
        <taxon>Bacillota</taxon>
        <taxon>Clostridia</taxon>
        <taxon>Lachnospirales</taxon>
        <taxon>Lachnospiraceae</taxon>
        <taxon>Shuttleworthella</taxon>
    </lineage>
</organism>
<gene>
    <name evidence="1" type="ORF">GCWU000342_01023</name>
</gene>
<dbReference type="EMBL" id="ACIP02000002">
    <property type="protein sequence ID" value="EEP28215.1"/>
    <property type="molecule type" value="Genomic_DNA"/>
</dbReference>
<accession>C4GAS2</accession>
<keyword evidence="2" id="KW-1185">Reference proteome</keyword>
<name>C4GAS2_9FIRM</name>